<keyword evidence="6" id="KW-1185">Reference proteome</keyword>
<dbReference type="Pfam" id="PF07729">
    <property type="entry name" value="FCD"/>
    <property type="match status" value="1"/>
</dbReference>
<protein>
    <submittedName>
        <fullName evidence="5">GntR family transcriptional regulator</fullName>
    </submittedName>
</protein>
<evidence type="ECO:0000256" key="3">
    <source>
        <dbReference type="ARBA" id="ARBA00023163"/>
    </source>
</evidence>
<gene>
    <name evidence="5" type="ORF">GCM10010862_36920</name>
</gene>
<keyword evidence="3" id="KW-0804">Transcription</keyword>
<dbReference type="EMBL" id="BSNS01000020">
    <property type="protein sequence ID" value="GLQ56433.1"/>
    <property type="molecule type" value="Genomic_DNA"/>
</dbReference>
<dbReference type="Proteomes" id="UP001156691">
    <property type="component" value="Unassembled WGS sequence"/>
</dbReference>
<dbReference type="InterPro" id="IPR036388">
    <property type="entry name" value="WH-like_DNA-bd_sf"/>
</dbReference>
<keyword evidence="1" id="KW-0805">Transcription regulation</keyword>
<evidence type="ECO:0000256" key="1">
    <source>
        <dbReference type="ARBA" id="ARBA00023015"/>
    </source>
</evidence>
<dbReference type="Pfam" id="PF00392">
    <property type="entry name" value="GntR"/>
    <property type="match status" value="1"/>
</dbReference>
<sequence length="236" mass="27298">MLMRKEAGFGTLMRVAKSLSDQTKSWDAVYRELQRQIIAGQLRPRERLVEDEIIERAGATRHAVRRAFDELERMGLVVRQPNKGVQVRDYSIPEIEELYEIRECLETRAATHFDRPADPELVAQLTDIATRHRAASREQRFGEVFSLNNSFHEVLYRAAGNQQLAEAIIHYTFATHPIRTRAFPNEELREIAIAEHFDMIDAIAKGQGDRLAGIVRNHIQRPKEFYLKATYIQDTL</sequence>
<evidence type="ECO:0000256" key="2">
    <source>
        <dbReference type="ARBA" id="ARBA00023125"/>
    </source>
</evidence>
<dbReference type="SMART" id="SM00345">
    <property type="entry name" value="HTH_GNTR"/>
    <property type="match status" value="1"/>
</dbReference>
<dbReference type="InterPro" id="IPR000524">
    <property type="entry name" value="Tscrpt_reg_HTH_GntR"/>
</dbReference>
<dbReference type="CDD" id="cd07377">
    <property type="entry name" value="WHTH_GntR"/>
    <property type="match status" value="1"/>
</dbReference>
<dbReference type="PANTHER" id="PTHR43537:SF49">
    <property type="entry name" value="TRANSCRIPTIONAL REGULATORY PROTEIN"/>
    <property type="match status" value="1"/>
</dbReference>
<dbReference type="InterPro" id="IPR011711">
    <property type="entry name" value="GntR_C"/>
</dbReference>
<dbReference type="InterPro" id="IPR036390">
    <property type="entry name" value="WH_DNA-bd_sf"/>
</dbReference>
<dbReference type="Gene3D" id="1.20.120.530">
    <property type="entry name" value="GntR ligand-binding domain-like"/>
    <property type="match status" value="1"/>
</dbReference>
<dbReference type="Gene3D" id="1.10.10.10">
    <property type="entry name" value="Winged helix-like DNA-binding domain superfamily/Winged helix DNA-binding domain"/>
    <property type="match status" value="1"/>
</dbReference>
<dbReference type="SUPFAM" id="SSF46785">
    <property type="entry name" value="Winged helix' DNA-binding domain"/>
    <property type="match status" value="1"/>
</dbReference>
<reference evidence="6" key="1">
    <citation type="journal article" date="2019" name="Int. J. Syst. Evol. Microbiol.">
        <title>The Global Catalogue of Microorganisms (GCM) 10K type strain sequencing project: providing services to taxonomists for standard genome sequencing and annotation.</title>
        <authorList>
            <consortium name="The Broad Institute Genomics Platform"/>
            <consortium name="The Broad Institute Genome Sequencing Center for Infectious Disease"/>
            <person name="Wu L."/>
            <person name="Ma J."/>
        </authorList>
    </citation>
    <scope>NUCLEOTIDE SEQUENCE [LARGE SCALE GENOMIC DNA]</scope>
    <source>
        <strain evidence="6">NBRC 112416</strain>
    </source>
</reference>
<name>A0ABQ5W978_9HYPH</name>
<feature type="domain" description="HTH gntR-type" evidence="4">
    <location>
        <begin position="23"/>
        <end position="90"/>
    </location>
</feature>
<dbReference type="PANTHER" id="PTHR43537">
    <property type="entry name" value="TRANSCRIPTIONAL REGULATOR, GNTR FAMILY"/>
    <property type="match status" value="1"/>
</dbReference>
<dbReference type="PROSITE" id="PS50949">
    <property type="entry name" value="HTH_GNTR"/>
    <property type="match status" value="1"/>
</dbReference>
<organism evidence="5 6">
    <name type="scientific">Devosia nitrariae</name>
    <dbReference type="NCBI Taxonomy" id="2071872"/>
    <lineage>
        <taxon>Bacteria</taxon>
        <taxon>Pseudomonadati</taxon>
        <taxon>Pseudomonadota</taxon>
        <taxon>Alphaproteobacteria</taxon>
        <taxon>Hyphomicrobiales</taxon>
        <taxon>Devosiaceae</taxon>
        <taxon>Devosia</taxon>
    </lineage>
</organism>
<keyword evidence="2" id="KW-0238">DNA-binding</keyword>
<evidence type="ECO:0000259" key="4">
    <source>
        <dbReference type="PROSITE" id="PS50949"/>
    </source>
</evidence>
<dbReference type="InterPro" id="IPR008920">
    <property type="entry name" value="TF_FadR/GntR_C"/>
</dbReference>
<evidence type="ECO:0000313" key="6">
    <source>
        <dbReference type="Proteomes" id="UP001156691"/>
    </source>
</evidence>
<evidence type="ECO:0000313" key="5">
    <source>
        <dbReference type="EMBL" id="GLQ56433.1"/>
    </source>
</evidence>
<dbReference type="SUPFAM" id="SSF48008">
    <property type="entry name" value="GntR ligand-binding domain-like"/>
    <property type="match status" value="1"/>
</dbReference>
<accession>A0ABQ5W978</accession>
<dbReference type="SMART" id="SM00895">
    <property type="entry name" value="FCD"/>
    <property type="match status" value="1"/>
</dbReference>
<comment type="caution">
    <text evidence="5">The sequence shown here is derived from an EMBL/GenBank/DDBJ whole genome shotgun (WGS) entry which is preliminary data.</text>
</comment>
<proteinExistence type="predicted"/>